<dbReference type="GO" id="GO:0007165">
    <property type="term" value="P:signal transduction"/>
    <property type="evidence" value="ECO:0007669"/>
    <property type="project" value="TreeGrafter"/>
</dbReference>
<dbReference type="GO" id="GO:0008236">
    <property type="term" value="F:serine-type peptidase activity"/>
    <property type="evidence" value="ECO:0007669"/>
    <property type="project" value="UniProtKB-KW"/>
</dbReference>
<dbReference type="Gene3D" id="2.30.42.10">
    <property type="match status" value="1"/>
</dbReference>
<dbReference type="CDD" id="cd07560">
    <property type="entry name" value="Peptidase_S41_CPP"/>
    <property type="match status" value="1"/>
</dbReference>
<evidence type="ECO:0000256" key="4">
    <source>
        <dbReference type="ARBA" id="ARBA00022825"/>
    </source>
</evidence>
<keyword evidence="5" id="KW-0472">Membrane</keyword>
<evidence type="ECO:0000256" key="3">
    <source>
        <dbReference type="ARBA" id="ARBA00022801"/>
    </source>
</evidence>
<evidence type="ECO:0000259" key="6">
    <source>
        <dbReference type="PROSITE" id="PS50106"/>
    </source>
</evidence>
<dbReference type="CDD" id="cd06782">
    <property type="entry name" value="cpPDZ_CPP-like"/>
    <property type="match status" value="1"/>
</dbReference>
<dbReference type="Proteomes" id="UP000231246">
    <property type="component" value="Unassembled WGS sequence"/>
</dbReference>
<evidence type="ECO:0000313" key="7">
    <source>
        <dbReference type="EMBL" id="PIP61288.1"/>
    </source>
</evidence>
<keyword evidence="5" id="KW-0812">Transmembrane</keyword>
<dbReference type="InterPro" id="IPR055210">
    <property type="entry name" value="CtpA/B_N"/>
</dbReference>
<keyword evidence="5" id="KW-1133">Transmembrane helix</keyword>
<reference evidence="7 8" key="1">
    <citation type="submission" date="2017-09" db="EMBL/GenBank/DDBJ databases">
        <title>Depth-based differentiation of microbial function through sediment-hosted aquifers and enrichment of novel symbionts in the deep terrestrial subsurface.</title>
        <authorList>
            <person name="Probst A.J."/>
            <person name="Ladd B."/>
            <person name="Jarett J.K."/>
            <person name="Geller-Mcgrath D.E."/>
            <person name="Sieber C.M."/>
            <person name="Emerson J.B."/>
            <person name="Anantharaman K."/>
            <person name="Thomas B.C."/>
            <person name="Malmstrom R."/>
            <person name="Stieglmeier M."/>
            <person name="Klingl A."/>
            <person name="Woyke T."/>
            <person name="Ryan C.M."/>
            <person name="Banfield J.F."/>
        </authorList>
    </citation>
    <scope>NUCLEOTIDE SEQUENCE [LARGE SCALE GENOMIC DNA]</scope>
    <source>
        <strain evidence="7">CG22_combo_CG10-13_8_21_14_all_38_20</strain>
    </source>
</reference>
<dbReference type="SMART" id="SM00228">
    <property type="entry name" value="PDZ"/>
    <property type="match status" value="1"/>
</dbReference>
<comment type="similarity">
    <text evidence="1">Belongs to the peptidase S41A family.</text>
</comment>
<dbReference type="Gene3D" id="3.30.750.44">
    <property type="match status" value="1"/>
</dbReference>
<dbReference type="Pfam" id="PF22694">
    <property type="entry name" value="CtpB_N-like"/>
    <property type="match status" value="1"/>
</dbReference>
<dbReference type="GO" id="GO:0004175">
    <property type="term" value="F:endopeptidase activity"/>
    <property type="evidence" value="ECO:0007669"/>
    <property type="project" value="TreeGrafter"/>
</dbReference>
<dbReference type="PANTHER" id="PTHR32060:SF30">
    <property type="entry name" value="CARBOXY-TERMINAL PROCESSING PROTEASE CTPA"/>
    <property type="match status" value="1"/>
</dbReference>
<dbReference type="SUPFAM" id="SSF52096">
    <property type="entry name" value="ClpP/crotonase"/>
    <property type="match status" value="1"/>
</dbReference>
<comment type="caution">
    <text evidence="7">The sequence shown here is derived from an EMBL/GenBank/DDBJ whole genome shotgun (WGS) entry which is preliminary data.</text>
</comment>
<dbReference type="PANTHER" id="PTHR32060">
    <property type="entry name" value="TAIL-SPECIFIC PROTEASE"/>
    <property type="match status" value="1"/>
</dbReference>
<keyword evidence="3" id="KW-0378">Hydrolase</keyword>
<evidence type="ECO:0000313" key="8">
    <source>
        <dbReference type="Proteomes" id="UP000231246"/>
    </source>
</evidence>
<keyword evidence="2" id="KW-0645">Protease</keyword>
<dbReference type="InterPro" id="IPR029045">
    <property type="entry name" value="ClpP/crotonase-like_dom_sf"/>
</dbReference>
<feature type="domain" description="PDZ" evidence="6">
    <location>
        <begin position="104"/>
        <end position="194"/>
    </location>
</feature>
<evidence type="ECO:0000256" key="5">
    <source>
        <dbReference type="SAM" id="Phobius"/>
    </source>
</evidence>
<dbReference type="Pfam" id="PF17820">
    <property type="entry name" value="PDZ_6"/>
    <property type="match status" value="1"/>
</dbReference>
<dbReference type="GO" id="GO:0006508">
    <property type="term" value="P:proteolysis"/>
    <property type="evidence" value="ECO:0007669"/>
    <property type="project" value="UniProtKB-KW"/>
</dbReference>
<dbReference type="InterPro" id="IPR001478">
    <property type="entry name" value="PDZ"/>
</dbReference>
<dbReference type="SMART" id="SM00245">
    <property type="entry name" value="TSPc"/>
    <property type="match status" value="1"/>
</dbReference>
<dbReference type="AlphaFoldDB" id="A0A2H0BWD4"/>
<feature type="transmembrane region" description="Helical" evidence="5">
    <location>
        <begin position="12"/>
        <end position="31"/>
    </location>
</feature>
<dbReference type="Gene3D" id="3.90.226.10">
    <property type="entry name" value="2-enoyl-CoA Hydratase, Chain A, domain 1"/>
    <property type="match status" value="1"/>
</dbReference>
<dbReference type="InterPro" id="IPR036034">
    <property type="entry name" value="PDZ_sf"/>
</dbReference>
<dbReference type="Pfam" id="PF03572">
    <property type="entry name" value="Peptidase_S41"/>
    <property type="match status" value="1"/>
</dbReference>
<evidence type="ECO:0000256" key="1">
    <source>
        <dbReference type="ARBA" id="ARBA00009179"/>
    </source>
</evidence>
<accession>A0A2H0BWD4</accession>
<dbReference type="EMBL" id="PCTA01000030">
    <property type="protein sequence ID" value="PIP61288.1"/>
    <property type="molecule type" value="Genomic_DNA"/>
</dbReference>
<protein>
    <recommendedName>
        <fullName evidence="6">PDZ domain-containing protein</fullName>
    </recommendedName>
</protein>
<dbReference type="InterPro" id="IPR041489">
    <property type="entry name" value="PDZ_6"/>
</dbReference>
<name>A0A2H0BWD4_9BACT</name>
<keyword evidence="4" id="KW-0720">Serine protease</keyword>
<dbReference type="InterPro" id="IPR004447">
    <property type="entry name" value="Peptidase_S41A"/>
</dbReference>
<dbReference type="GO" id="GO:0030288">
    <property type="term" value="C:outer membrane-bounded periplasmic space"/>
    <property type="evidence" value="ECO:0007669"/>
    <property type="project" value="TreeGrafter"/>
</dbReference>
<proteinExistence type="inferred from homology"/>
<sequence>MDNKTALRGIRNFAMILTLMVVSATVGYDIGRRKIGVSIAPRKAPFIMIENKYPPEKLDISFNLFWDVWERINQQYIDRDEINKQNLVYGAIKGMVSAVGDPYTVFLPPDDQQRSKEDLAGSFEGIGAQLGMKEGHIMVVAPLKGMPAEKAGLLSGDYIIEVEAEDTTGWTLPEAVNKIRGEGGTIVTLTIVREGENESLKIPITRGTINVPSIETRLITADCSSSKSNGGDFCETKTVEDCTNCAQIAILQLSRFGGHTNSEWQEAVDQIIGFREKAAVEKKNFKGMILDLRNNPGGFLQSAVFISSEFIESGTVVQQKDATGTVEKYEVERVGRLLDIPVVVLINGGSASASEIVAGALRDHKRATLVGVKSFGKGSVQEAQELAENAGLHVTIAKWLTPNGDSINKNGIDPDVVVEYDRENLDLDEQFAKALEVLVK</sequence>
<organism evidence="7 8">
    <name type="scientific">Candidatus Roizmanbacteria bacterium CG22_combo_CG10-13_8_21_14_all_38_20</name>
    <dbReference type="NCBI Taxonomy" id="1974862"/>
    <lineage>
        <taxon>Bacteria</taxon>
        <taxon>Candidatus Roizmaniibacteriota</taxon>
    </lineage>
</organism>
<dbReference type="SUPFAM" id="SSF50156">
    <property type="entry name" value="PDZ domain-like"/>
    <property type="match status" value="1"/>
</dbReference>
<evidence type="ECO:0000256" key="2">
    <source>
        <dbReference type="ARBA" id="ARBA00022670"/>
    </source>
</evidence>
<dbReference type="InterPro" id="IPR005151">
    <property type="entry name" value="Tail-specific_protease"/>
</dbReference>
<dbReference type="FunFam" id="2.30.42.10:FF:000063">
    <property type="entry name" value="Peptidase, S41 family"/>
    <property type="match status" value="1"/>
</dbReference>
<gene>
    <name evidence="7" type="ORF">COW99_04720</name>
</gene>
<dbReference type="PROSITE" id="PS50106">
    <property type="entry name" value="PDZ"/>
    <property type="match status" value="1"/>
</dbReference>